<dbReference type="EMBL" id="LTAI01000769">
    <property type="protein sequence ID" value="ORD98346.1"/>
    <property type="molecule type" value="Genomic_DNA"/>
</dbReference>
<dbReference type="VEuPathDB" id="MicrosporidiaDB:A0H76_2669"/>
<accession>A0A1X0QF08</accession>
<gene>
    <name evidence="1" type="ORF">A0H76_2669</name>
</gene>
<protein>
    <submittedName>
        <fullName evidence="1">Uncharacterized protein</fullName>
    </submittedName>
</protein>
<evidence type="ECO:0000313" key="2">
    <source>
        <dbReference type="Proteomes" id="UP000192501"/>
    </source>
</evidence>
<reference evidence="1 2" key="1">
    <citation type="journal article" date="2017" name="Environ. Microbiol.">
        <title>Decay of the glycolytic pathway and adaptation to intranuclear parasitism within Enterocytozoonidae microsporidia.</title>
        <authorList>
            <person name="Wiredu Boakye D."/>
            <person name="Jaroenlak P."/>
            <person name="Prachumwat A."/>
            <person name="Williams T.A."/>
            <person name="Bateman K.S."/>
            <person name="Itsathitphaisarn O."/>
            <person name="Sritunyalucksana K."/>
            <person name="Paszkiewicz K.H."/>
            <person name="Moore K.A."/>
            <person name="Stentiford G.D."/>
            <person name="Williams B.A."/>
        </authorList>
    </citation>
    <scope>NUCLEOTIDE SEQUENCE [LARGE SCALE GENOMIC DNA]</scope>
    <source>
        <strain evidence="2">canceri</strain>
    </source>
</reference>
<organism evidence="1 2">
    <name type="scientific">Hepatospora eriocheir</name>
    <dbReference type="NCBI Taxonomy" id="1081669"/>
    <lineage>
        <taxon>Eukaryota</taxon>
        <taxon>Fungi</taxon>
        <taxon>Fungi incertae sedis</taxon>
        <taxon>Microsporidia</taxon>
        <taxon>Hepatosporidae</taxon>
        <taxon>Hepatospora</taxon>
    </lineage>
</organism>
<sequence>MNFKSFNAKLHIPFNPAGDLYTQLCDYSKSRLLTYCDDIQGYILTIRIEELNQLSDILDNGNCLVETYINGESLSLKEGDVIKVENGVFMNFIKCVNVNNEVSSVTGAVKVIKIKNFPEIVVEEIKQE</sequence>
<dbReference type="Proteomes" id="UP000192501">
    <property type="component" value="Unassembled WGS sequence"/>
</dbReference>
<dbReference type="VEuPathDB" id="MicrosporidiaDB:HERIO_2551"/>
<comment type="caution">
    <text evidence="1">The sequence shown here is derived from an EMBL/GenBank/DDBJ whole genome shotgun (WGS) entry which is preliminary data.</text>
</comment>
<evidence type="ECO:0000313" key="1">
    <source>
        <dbReference type="EMBL" id="ORD98346.1"/>
    </source>
</evidence>
<proteinExistence type="predicted"/>
<dbReference type="AlphaFoldDB" id="A0A1X0QF08"/>
<name>A0A1X0QF08_9MICR</name>